<reference evidence="1 2" key="1">
    <citation type="submission" date="2022-01" db="EMBL/GenBank/DDBJ databases">
        <title>A chromosomal length assembly of Cordylochernes scorpioides.</title>
        <authorList>
            <person name="Zeh D."/>
            <person name="Zeh J."/>
        </authorList>
    </citation>
    <scope>NUCLEOTIDE SEQUENCE [LARGE SCALE GENOMIC DNA]</scope>
    <source>
        <strain evidence="1">IN4F17</strain>
        <tissue evidence="1">Whole Body</tissue>
    </source>
</reference>
<dbReference type="InterPro" id="IPR036397">
    <property type="entry name" value="RNaseH_sf"/>
</dbReference>
<dbReference type="Gene3D" id="3.30.420.10">
    <property type="entry name" value="Ribonuclease H-like superfamily/Ribonuclease H"/>
    <property type="match status" value="1"/>
</dbReference>
<evidence type="ECO:0008006" key="3">
    <source>
        <dbReference type="Google" id="ProtNLM"/>
    </source>
</evidence>
<accession>A0ABY6LI35</accession>
<name>A0ABY6LI35_9ARAC</name>
<dbReference type="PANTHER" id="PTHR46060">
    <property type="entry name" value="MARINER MOS1 TRANSPOSASE-LIKE PROTEIN"/>
    <property type="match status" value="1"/>
</dbReference>
<gene>
    <name evidence="1" type="ORF">LAZ67_17001280</name>
</gene>
<dbReference type="Proteomes" id="UP001235939">
    <property type="component" value="Chromosome 17"/>
</dbReference>
<keyword evidence="2" id="KW-1185">Reference proteome</keyword>
<dbReference type="InterPro" id="IPR001888">
    <property type="entry name" value="Transposase_1"/>
</dbReference>
<evidence type="ECO:0000313" key="2">
    <source>
        <dbReference type="Proteomes" id="UP001235939"/>
    </source>
</evidence>
<organism evidence="1 2">
    <name type="scientific">Cordylochernes scorpioides</name>
    <dbReference type="NCBI Taxonomy" id="51811"/>
    <lineage>
        <taxon>Eukaryota</taxon>
        <taxon>Metazoa</taxon>
        <taxon>Ecdysozoa</taxon>
        <taxon>Arthropoda</taxon>
        <taxon>Chelicerata</taxon>
        <taxon>Arachnida</taxon>
        <taxon>Pseudoscorpiones</taxon>
        <taxon>Cheliferoidea</taxon>
        <taxon>Chernetidae</taxon>
        <taxon>Cordylochernes</taxon>
    </lineage>
</organism>
<sequence length="145" mass="17102">MASVFWDVKGILFIDYLEKGRTIRDEYYSNLLDQLNVKICRKRPGLTKKKKHLSPSVLAKGKLQDLRYNLLVQPPYSSDLTSIFSHTYRNLFQEMAQGCDSFKGRLVLDSQWNERPEDCIRYMILEVTPPIYWSVGSLYAIWWDQ</sequence>
<proteinExistence type="predicted"/>
<dbReference type="InterPro" id="IPR052709">
    <property type="entry name" value="Transposase-MT_Hybrid"/>
</dbReference>
<protein>
    <recommendedName>
        <fullName evidence="3">Transposase</fullName>
    </recommendedName>
</protein>
<dbReference type="PANTHER" id="PTHR46060:SF1">
    <property type="entry name" value="MARINER MOS1 TRANSPOSASE-LIKE PROTEIN"/>
    <property type="match status" value="1"/>
</dbReference>
<dbReference type="Pfam" id="PF01359">
    <property type="entry name" value="Transposase_1"/>
    <property type="match status" value="1"/>
</dbReference>
<dbReference type="EMBL" id="CP092879">
    <property type="protein sequence ID" value="UYV79155.1"/>
    <property type="molecule type" value="Genomic_DNA"/>
</dbReference>
<evidence type="ECO:0000313" key="1">
    <source>
        <dbReference type="EMBL" id="UYV79155.1"/>
    </source>
</evidence>